<dbReference type="Proteomes" id="UP000228987">
    <property type="component" value="Unassembled WGS sequence"/>
</dbReference>
<evidence type="ECO:0000313" key="2">
    <source>
        <dbReference type="Proteomes" id="UP000228987"/>
    </source>
</evidence>
<dbReference type="EMBL" id="NVWI01000011">
    <property type="protein sequence ID" value="PCJ40007.1"/>
    <property type="molecule type" value="Genomic_DNA"/>
</dbReference>
<protein>
    <recommendedName>
        <fullName evidence="3">DUF1552 domain-containing protein</fullName>
    </recommendedName>
</protein>
<organism evidence="1 2">
    <name type="scientific">SAR86 cluster bacterium</name>
    <dbReference type="NCBI Taxonomy" id="2030880"/>
    <lineage>
        <taxon>Bacteria</taxon>
        <taxon>Pseudomonadati</taxon>
        <taxon>Pseudomonadota</taxon>
        <taxon>Gammaproteobacteria</taxon>
        <taxon>SAR86 cluster</taxon>
    </lineage>
</organism>
<reference evidence="2" key="1">
    <citation type="submission" date="2017-08" db="EMBL/GenBank/DDBJ databases">
        <title>A dynamic microbial community with high functional redundancy inhabits the cold, oxic subseafloor aquifer.</title>
        <authorList>
            <person name="Tully B.J."/>
            <person name="Wheat C.G."/>
            <person name="Glazer B.T."/>
            <person name="Huber J.A."/>
        </authorList>
    </citation>
    <scope>NUCLEOTIDE SEQUENCE [LARGE SCALE GENOMIC DNA]</scope>
</reference>
<dbReference type="Pfam" id="PF07586">
    <property type="entry name" value="HXXSHH"/>
    <property type="match status" value="1"/>
</dbReference>
<gene>
    <name evidence="1" type="ORF">COA71_12625</name>
</gene>
<dbReference type="InterPro" id="IPR006311">
    <property type="entry name" value="TAT_signal"/>
</dbReference>
<comment type="caution">
    <text evidence="1">The sequence shown here is derived from an EMBL/GenBank/DDBJ whole genome shotgun (WGS) entry which is preliminary data.</text>
</comment>
<dbReference type="InterPro" id="IPR011447">
    <property type="entry name" value="DUF1552"/>
</dbReference>
<proteinExistence type="predicted"/>
<sequence>MFISKKHLPRRTFLRNAGVSISVPLLDAMIPAATALAQTAAVAPPRMGFFYFPHGAVMDNWTPEQSGNDFELKSILQPLNPFKDKLTIVSGLENKRAYGPVHAITPGTWLTGESPRVSHDPFGGITIDQIAARQISQDTPLPSIEVSTEATGSTACDRDYGCSYGSTISFRTPSTPLPMENNPRKLFQTLFGVGDSVEERAAISLQTGSVLDQIMSESRQLQSQLGAADRTVLSDYLESVREIERRIQKTAAHDMSGIVLPDAPLGIPSDFDEHINLQMDLIAMAWQAGMTRVASMMFAAEVSNKTYNHIGISDAFHPLSHHQNNPAKIARLLRVQEYHSRVFARFVQRLADTPDLDGSMLDNSILLYGSNMSNSNAHNHFPLPSVIVGTGGGRIKGGQHLVYPDYTPVSNLMLTLMDRIGVEMESFGDSTGRFAEV</sequence>
<dbReference type="PROSITE" id="PS51318">
    <property type="entry name" value="TAT"/>
    <property type="match status" value="1"/>
</dbReference>
<dbReference type="AlphaFoldDB" id="A0A2A5C870"/>
<accession>A0A2A5C870</accession>
<evidence type="ECO:0008006" key="3">
    <source>
        <dbReference type="Google" id="ProtNLM"/>
    </source>
</evidence>
<name>A0A2A5C870_9GAMM</name>
<evidence type="ECO:0000313" key="1">
    <source>
        <dbReference type="EMBL" id="PCJ40007.1"/>
    </source>
</evidence>